<dbReference type="Proteomes" id="UP001597083">
    <property type="component" value="Unassembled WGS sequence"/>
</dbReference>
<evidence type="ECO:0000256" key="5">
    <source>
        <dbReference type="ARBA" id="ARBA00023139"/>
    </source>
</evidence>
<dbReference type="EMBL" id="JBHTIR010002175">
    <property type="protein sequence ID" value="MFD0853447.1"/>
    <property type="molecule type" value="Genomic_DNA"/>
</dbReference>
<gene>
    <name evidence="7" type="ORF">ACFQ07_14510</name>
</gene>
<evidence type="ECO:0000313" key="7">
    <source>
        <dbReference type="EMBL" id="MFD0853447.1"/>
    </source>
</evidence>
<feature type="non-terminal residue" evidence="7">
    <location>
        <position position="1"/>
    </location>
</feature>
<organism evidence="7 8">
    <name type="scientific">Actinomadura adrarensis</name>
    <dbReference type="NCBI Taxonomy" id="1819600"/>
    <lineage>
        <taxon>Bacteria</taxon>
        <taxon>Bacillati</taxon>
        <taxon>Actinomycetota</taxon>
        <taxon>Actinomycetes</taxon>
        <taxon>Streptosporangiales</taxon>
        <taxon>Thermomonosporaceae</taxon>
        <taxon>Actinomadura</taxon>
    </lineage>
</organism>
<evidence type="ECO:0000256" key="6">
    <source>
        <dbReference type="ARBA" id="ARBA00023288"/>
    </source>
</evidence>
<dbReference type="InterPro" id="IPR004872">
    <property type="entry name" value="Lipoprotein_NlpA"/>
</dbReference>
<reference evidence="8" key="1">
    <citation type="journal article" date="2019" name="Int. J. Syst. Evol. Microbiol.">
        <title>The Global Catalogue of Microorganisms (GCM) 10K type strain sequencing project: providing services to taxonomists for standard genome sequencing and annotation.</title>
        <authorList>
            <consortium name="The Broad Institute Genomics Platform"/>
            <consortium name="The Broad Institute Genome Sequencing Center for Infectious Disease"/>
            <person name="Wu L."/>
            <person name="Ma J."/>
        </authorList>
    </citation>
    <scope>NUCLEOTIDE SEQUENCE [LARGE SCALE GENOMIC DNA]</scope>
    <source>
        <strain evidence="8">JCM 31696</strain>
    </source>
</reference>
<dbReference type="Pfam" id="PF03180">
    <property type="entry name" value="Lipoprotein_9"/>
    <property type="match status" value="1"/>
</dbReference>
<keyword evidence="4" id="KW-0472">Membrane</keyword>
<comment type="similarity">
    <text evidence="2">Belongs to the NlpA lipoprotein family.</text>
</comment>
<evidence type="ECO:0000256" key="3">
    <source>
        <dbReference type="ARBA" id="ARBA00022729"/>
    </source>
</evidence>
<name>A0ABW3CI45_9ACTN</name>
<evidence type="ECO:0000256" key="2">
    <source>
        <dbReference type="ARBA" id="ARBA00008973"/>
    </source>
</evidence>
<keyword evidence="5" id="KW-0564">Palmitate</keyword>
<evidence type="ECO:0000313" key="8">
    <source>
        <dbReference type="Proteomes" id="UP001597083"/>
    </source>
</evidence>
<sequence length="84" mass="8931">PRQLADVDAAVINGNYALEAGLSPQQDAMVLEKADGNPYVNGLVVKPENKGDADIKKLAELLAGPEVRQFIQDKYKGAVLPATV</sequence>
<evidence type="ECO:0000256" key="1">
    <source>
        <dbReference type="ARBA" id="ARBA00004635"/>
    </source>
</evidence>
<keyword evidence="3" id="KW-0732">Signal</keyword>
<dbReference type="Gene3D" id="3.40.190.10">
    <property type="entry name" value="Periplasmic binding protein-like II"/>
    <property type="match status" value="1"/>
</dbReference>
<keyword evidence="6" id="KW-0449">Lipoprotein</keyword>
<comment type="caution">
    <text evidence="7">The sequence shown here is derived from an EMBL/GenBank/DDBJ whole genome shotgun (WGS) entry which is preliminary data.</text>
</comment>
<dbReference type="PANTHER" id="PTHR30429">
    <property type="entry name" value="D-METHIONINE-BINDING LIPOPROTEIN METQ"/>
    <property type="match status" value="1"/>
</dbReference>
<accession>A0ABW3CI45</accession>
<comment type="subcellular location">
    <subcellularLocation>
        <location evidence="1">Membrane</location>
        <topology evidence="1">Lipid-anchor</topology>
    </subcellularLocation>
</comment>
<protein>
    <submittedName>
        <fullName evidence="7">MetQ/NlpA family ABC transporter substrate-binding protein</fullName>
    </submittedName>
</protein>
<dbReference type="SUPFAM" id="SSF53850">
    <property type="entry name" value="Periplasmic binding protein-like II"/>
    <property type="match status" value="1"/>
</dbReference>
<keyword evidence="8" id="KW-1185">Reference proteome</keyword>
<evidence type="ECO:0000256" key="4">
    <source>
        <dbReference type="ARBA" id="ARBA00023136"/>
    </source>
</evidence>
<proteinExistence type="inferred from homology"/>
<dbReference type="PANTHER" id="PTHR30429:SF0">
    <property type="entry name" value="METHIONINE-BINDING LIPOPROTEIN METQ"/>
    <property type="match status" value="1"/>
</dbReference>